<dbReference type="KEGG" id="add:HUW48_18345"/>
<dbReference type="InterPro" id="IPR003599">
    <property type="entry name" value="Ig_sub"/>
</dbReference>
<reference evidence="4 5" key="2">
    <citation type="submission" date="2020-08" db="EMBL/GenBank/DDBJ databases">
        <title>Adhaeribacter dokdonensis sp. nov., isolated from the rhizosphere of Elymus tsukushiensis, a plant native to the Dokdo Islands, Republic of Korea.</title>
        <authorList>
            <person name="Ghim S.Y."/>
        </authorList>
    </citation>
    <scope>NUCLEOTIDE SEQUENCE [LARGE SCALE GENOMIC DNA]</scope>
    <source>
        <strain evidence="4 5">KUDC8001</strain>
    </source>
</reference>
<dbReference type="CDD" id="cd08547">
    <property type="entry name" value="Type_II_cohesin"/>
    <property type="match status" value="1"/>
</dbReference>
<dbReference type="InterPro" id="IPR000601">
    <property type="entry name" value="PKD_dom"/>
</dbReference>
<dbReference type="InterPro" id="IPR018247">
    <property type="entry name" value="EF_Hand_1_Ca_BS"/>
</dbReference>
<dbReference type="InterPro" id="IPR008965">
    <property type="entry name" value="CBM2/CBM3_carb-bd_dom_sf"/>
</dbReference>
<dbReference type="SUPFAM" id="SSF63446">
    <property type="entry name" value="Type I dockerin domain"/>
    <property type="match status" value="1"/>
</dbReference>
<protein>
    <recommendedName>
        <fullName evidence="1">Probable pectate lyase C</fullName>
    </recommendedName>
</protein>
<dbReference type="InterPro" id="IPR016134">
    <property type="entry name" value="Dockerin_dom"/>
</dbReference>
<evidence type="ECO:0000259" key="3">
    <source>
        <dbReference type="PROSITE" id="PS51766"/>
    </source>
</evidence>
<feature type="domain" description="PKD" evidence="2">
    <location>
        <begin position="2117"/>
        <end position="2182"/>
    </location>
</feature>
<dbReference type="SUPFAM" id="SSF81296">
    <property type="entry name" value="E set domains"/>
    <property type="match status" value="1"/>
</dbReference>
<dbReference type="SUPFAM" id="SSF51126">
    <property type="entry name" value="Pectin lyase-like"/>
    <property type="match status" value="3"/>
</dbReference>
<dbReference type="SMART" id="SM00409">
    <property type="entry name" value="IG"/>
    <property type="match status" value="2"/>
</dbReference>
<evidence type="ECO:0000313" key="5">
    <source>
        <dbReference type="Proteomes" id="UP000514509"/>
    </source>
</evidence>
<dbReference type="Gene3D" id="2.60.40.680">
    <property type="match status" value="2"/>
</dbReference>
<dbReference type="Gene3D" id="2.60.40.4070">
    <property type="match status" value="1"/>
</dbReference>
<dbReference type="Gene3D" id="2.160.20.10">
    <property type="entry name" value="Single-stranded right-handed beta-helix, Pectin lyase-like"/>
    <property type="match status" value="3"/>
</dbReference>
<dbReference type="GO" id="GO:0030246">
    <property type="term" value="F:carbohydrate binding"/>
    <property type="evidence" value="ECO:0007669"/>
    <property type="project" value="InterPro"/>
</dbReference>
<dbReference type="CDD" id="cd00146">
    <property type="entry name" value="PKD"/>
    <property type="match status" value="2"/>
</dbReference>
<dbReference type="InterPro" id="IPR013783">
    <property type="entry name" value="Ig-like_fold"/>
</dbReference>
<reference evidence="4 5" key="1">
    <citation type="submission" date="2020-06" db="EMBL/GenBank/DDBJ databases">
        <authorList>
            <person name="Hwang Y.J."/>
        </authorList>
    </citation>
    <scope>NUCLEOTIDE SEQUENCE [LARGE SCALE GENOMIC DNA]</scope>
    <source>
        <strain evidence="4 5">KUDC8001</strain>
    </source>
</reference>
<dbReference type="GO" id="GO:0000272">
    <property type="term" value="P:polysaccharide catabolic process"/>
    <property type="evidence" value="ECO:0007669"/>
    <property type="project" value="InterPro"/>
</dbReference>
<dbReference type="SMART" id="SM00089">
    <property type="entry name" value="PKD"/>
    <property type="match status" value="4"/>
</dbReference>
<dbReference type="SUPFAM" id="SSF49384">
    <property type="entry name" value="Carbohydrate-binding domain"/>
    <property type="match status" value="2"/>
</dbReference>
<dbReference type="InterPro" id="IPR012334">
    <property type="entry name" value="Pectin_lyas_fold"/>
</dbReference>
<dbReference type="InterPro" id="IPR006626">
    <property type="entry name" value="PbH1"/>
</dbReference>
<dbReference type="Pfam" id="PF18911">
    <property type="entry name" value="PKD_4"/>
    <property type="match status" value="2"/>
</dbReference>
<name>A0A7L7LAJ7_9BACT</name>
<dbReference type="Gene3D" id="2.60.40.10">
    <property type="entry name" value="Immunoglobulins"/>
    <property type="match status" value="6"/>
</dbReference>
<dbReference type="InterPro" id="IPR035986">
    <property type="entry name" value="PKD_dom_sf"/>
</dbReference>
<dbReference type="SMART" id="SM00710">
    <property type="entry name" value="PbH1"/>
    <property type="match status" value="19"/>
</dbReference>
<evidence type="ECO:0000256" key="1">
    <source>
        <dbReference type="ARBA" id="ARBA00016512"/>
    </source>
</evidence>
<dbReference type="InterPro" id="IPR011050">
    <property type="entry name" value="Pectin_lyase_fold/virulence"/>
</dbReference>
<dbReference type="InterPro" id="IPR026444">
    <property type="entry name" value="Secre_tail"/>
</dbReference>
<dbReference type="PROSITE" id="PS00018">
    <property type="entry name" value="EF_HAND_1"/>
    <property type="match status" value="1"/>
</dbReference>
<dbReference type="Proteomes" id="UP000514509">
    <property type="component" value="Chromosome"/>
</dbReference>
<dbReference type="Gene3D" id="1.10.1330.10">
    <property type="entry name" value="Dockerin domain"/>
    <property type="match status" value="1"/>
</dbReference>
<dbReference type="PROSITE" id="PS51766">
    <property type="entry name" value="DOCKERIN"/>
    <property type="match status" value="1"/>
</dbReference>
<dbReference type="NCBIfam" id="TIGR04183">
    <property type="entry name" value="Por_Secre_tail"/>
    <property type="match status" value="1"/>
</dbReference>
<dbReference type="CDD" id="cd00102">
    <property type="entry name" value="IPT"/>
    <property type="match status" value="1"/>
</dbReference>
<dbReference type="CDD" id="cd14252">
    <property type="entry name" value="Dockerin_like"/>
    <property type="match status" value="1"/>
</dbReference>
<evidence type="ECO:0000313" key="4">
    <source>
        <dbReference type="EMBL" id="QMU29862.1"/>
    </source>
</evidence>
<evidence type="ECO:0000259" key="2">
    <source>
        <dbReference type="PROSITE" id="PS50093"/>
    </source>
</evidence>
<dbReference type="SUPFAM" id="SSF49299">
    <property type="entry name" value="PKD domain"/>
    <property type="match status" value="2"/>
</dbReference>
<accession>A0A7L7LAJ7</accession>
<dbReference type="PROSITE" id="PS50093">
    <property type="entry name" value="PKD"/>
    <property type="match status" value="2"/>
</dbReference>
<sequence length="3230" mass="344127">MKKIYLLFFWWVLVLITGRSFGQTYILNEDFSSASETTPPTGWLNNATGGGAADKWRFNNPGIRTLNYPFTGNFAIFDSDNYSQADGAENVILESKFFDASISSNTLLTFDHFFAGGKNGKGTLEIFNGTTWSVLDTYVDSTANPESKLYNISAKVGGVTNAKVRFRWTGNASYYWALDNIRIYAPLSRDGGLVKLSAPEMPFSSGSQAIKVGLGNYGINSLTSTTLNWQVNGVAQTPYNWTGSLAFGKVKDDITLANYNFQQGKAYQLKIWQENPNGQKDLNALNDTIIATLYSSLSGVYTIGGSSPDFKTFTEAVTVLNNAGVVGPVTFKVRNGTYNEQVVIGKVTGASATNKIVFESESGDSTKAVLSYNQENSVLDYTLLVNGGEYLSFKKLGFIRSSNSNIVKIEKSRYTDFANCSFNSGNYYFQAKTISIRESNNITIANSRMLYTYISLQSTSGDVAGCSDIIIRRNRIEGLKPGYYSVYAYGAYAPMNKVFIDSNLITGEINLIHRWSNSAITSNTISDGKIYQYTGGYSTSGNVISNNSIVASAQTGYAINIEGNGVAEISGNKITGVTNANAINLNGAQGTLIANNFVQTQGQGTTYGISLNSSSNVKVVFNSVHTTGTDLSQARAFSVQGNNGNFTVKNNIFANSGGGYAAFIGTALTGTNDLDYNDYYSSGGKLGHYAGTDYTNLSTWGQALKGDANSKAVNPFFKNKTEPHINHIALNNAGTSISGFTKDIDGITRDARKPDIGAKEYIPVAIDAGLDAITSPQSPLSGTTIPVKVLLRNQGLSTLSSATINWQVNGVAQPPINWSGSLASTASEEVTLKTYTFTGAPLFNIKTWTSSPNNQLDPNRYNDTATVQNLVAALSGVYTIGGSSPDFKTFTEAVTVLNNAGVVGPVTFKVRNGTYNEQVVIGKVTGASATNKIVFESESGDSTKAVLSYNQENSVLDYTLLVNGGEYLSFKKLGFIRSSNSNIVKIEKSRYTDFANCSFNSGNYYFQAKTISIRESNNITIANSRMLYTYISLQSTSGDVAGCSDIIIRRNRIEGLKPGYYSVYAYGAYAPMNKVFIDSNLITGEINLIHRWSNSAITSNTISDGKIYQYTGGYSTSGNVISNNSIVASAQTGYAINIEGNGVAEISGNKITGVTNANAINLNGAQGTLIANNFVQTQGQGTTYGISLNSSSNVKVVFNSVHTTGTDLSQARAFSVQGNNGNFTVKNNIFANSGGGYAAFIGTALTGTNDLDYNDYYSSGGKLGHYAGTDYTNLSTWGQALKGDANSKAVNPFFKSKTDLDTNHIALNDAGTPVTNITKDIDSTTRNSSKPDIGAKEYTPIEIDAGLDAIITPTSPLISTSVPVKVLLRNQGLNTLSSATLNWQINKVTQTPVNWSGNLVSGASEEVTLKTHNFSGASIFDIDAWATNPNSQQDLNRYNDTATVQNLVAALSGVYTIGGSSPDFKTFTEAVTVLNNAGVVGPVTFKVRNGTYNEQVVIGKVTGASATNKIVFESESGDSTKAVLSYNQENSVLDYTLLVNGGEYLSFKKLGFIRSSNSNIVKIEKSRYTDFANCSFNSGNYYFQAKTISIRESNNITIANSRMLYTYISLQSTSGDVAGCSDIIIRRNRIEGLKPGYYSVYAYGAYAPMNKVFIDSNLITGEINLIHRWSNSAITSNTISDGKIYQYTGGYSTSGNVISNNSIVASAQTGYAINIEGNGVAEISGNKITGVTNANAINLNGAQGTLIANNFVQTQGQGTTYGISLNSSSNVKVVFNSVHTTGTDLSQARAFSVQGNNGNFTVKNNIFANSGGGYAAYIGAALSGTNDIDYNDYYSSGGKLGHYAGTDYTNLSTWGQALKGDANSKAVNPFFKSKTEFRTYQRNLNGAGIPVAGVLLDIDGEIRNSSAPDIGADEFTVDFGITRLISPALDCDQTSSESVTANIIQFGDIPFTNLKVAYQVNKGPIFTETIPGSINNDIEYTFKESQNLLKEGQYDFKVWLVGIQDDNVSNDTLRVARFKKPSPTVSFNFTTKCAGVAVPFLGTASVSPGTITRYEWNFGDGDSAVVQNPNHIYAQSGTYTVTLKAYSDEGCYSAVSKTVTIIATPEAKFAEVEACINEPLTFTNQSTVSSGSMTYNWNFGDGSTSTEQHPSHTYRASGTYKVQLTVSNTLGCSNTYTQEVKIYSLPTVTLAAFTPVCTEAATFTLAGGLPKGGSYSGTGVKDGQFSASVAGIGTHTITYTYTNENGCTNAATSTIVVKSLPTVSFTGLPTSLCVNAEEVTLSGSPAGGVWVGNGMNANGVFNPATAGVGTHTIEYIYSEAGGCSNKATKTITINEAPENLTASSNSPVTAGASLTLSAATITNAIYAWTGPNNFTATTQKATIENVTSSAAGTYTVTATVNGCSVSATVSVSIQQAVAVSSFSPLSGPVGTVVTIKGSGFTNISSVKFNNTNASYAVKDAQTIVATVPAGSSTGLISVTTPNGTATSNSNFTVLSNTITGSALSVSRLCAGSPVNVPFTTTGSFNGSNIFKVQLSDAKGSFAVPITIGVGNTSPVAAFIPVTTITGTGYRVRVISSNPAVIGTDNGTNLSVQGKLATPVVSANSPVLGGVLKLRVNTVPGATYKWTGPNGFTSTLHNPTINKVTGRAAGMYSVTVLVNGCTSNPGTVQVIIVPVPKAITLVVNTVSGYSNTQVLVPVRVKDLKNIMSIQGSINWNTAVATYVGVESFGLKQMTRRNFGTTQVNTGKLSFSWKSAGSISQSLNDNAILFAVRLKLVGPAGSFTPISVTNKPVKIEVTDKNLNVVEVKTKAGAAIILSEVAVTGTIRSEAGSSISGVTIKATSSKTNLGSKKVTTLSNGNYRFNLSYNQPYVLTPSKKNDVEVTNGVTTLDLVHIQRHISKKQLLNSPYKIIAADVNGSGTVTNQDINLIRAFILGYTKSFPGGRLWRFVRSDFTFASITNPFPFDSARTYSKISSLSNQDFIGMKLGDVTNSWDATNARIQIAGDLNFNLLDLKVLPDTEIRVPVTVKNFRNVSGYQFTLNWDPTVLEFTQVENAAVEGIFGTHSVRDGKLTTAWSVNDNDSLSLADDTQVFQVRFKVIGNGGTKSKIAINSAITGSVAYTGSLKQLNVLNTEALIKVKDFGFELKQNYPNPFRSETTIGFTVPEQQQVTFTIYNALGQVVKRTTGIYPKGEHAIIWKLDDSSGLKVSSGTYFCRMQAGKFSETIQMIVSD</sequence>
<gene>
    <name evidence="4" type="ORF">HUW48_18345</name>
</gene>
<feature type="domain" description="Dockerin" evidence="3">
    <location>
        <begin position="2872"/>
        <end position="2941"/>
    </location>
</feature>
<proteinExistence type="predicted"/>
<dbReference type="EMBL" id="CP055153">
    <property type="protein sequence ID" value="QMU29862.1"/>
    <property type="molecule type" value="Genomic_DNA"/>
</dbReference>
<dbReference type="InterPro" id="IPR036439">
    <property type="entry name" value="Dockerin_dom_sf"/>
</dbReference>
<dbReference type="InterPro" id="IPR022409">
    <property type="entry name" value="PKD/Chitinase_dom"/>
</dbReference>
<feature type="domain" description="PKD" evidence="2">
    <location>
        <begin position="2021"/>
        <end position="2101"/>
    </location>
</feature>
<organism evidence="4 5">
    <name type="scientific">Adhaeribacter radiodurans</name>
    <dbReference type="NCBI Taxonomy" id="2745197"/>
    <lineage>
        <taxon>Bacteria</taxon>
        <taxon>Pseudomonadati</taxon>
        <taxon>Bacteroidota</taxon>
        <taxon>Cytophagia</taxon>
        <taxon>Cytophagales</taxon>
        <taxon>Hymenobacteraceae</taxon>
        <taxon>Adhaeribacter</taxon>
    </lineage>
</organism>
<keyword evidence="5" id="KW-1185">Reference proteome</keyword>
<dbReference type="InterPro" id="IPR014756">
    <property type="entry name" value="Ig_E-set"/>
</dbReference>
<dbReference type="RefSeq" id="WP_182412322.1">
    <property type="nucleotide sequence ID" value="NZ_CP055153.1"/>
</dbReference>